<dbReference type="SMART" id="SM00353">
    <property type="entry name" value="HLH"/>
    <property type="match status" value="1"/>
</dbReference>
<evidence type="ECO:0000313" key="8">
    <source>
        <dbReference type="EMBL" id="PIA49400.1"/>
    </source>
</evidence>
<organism evidence="8 9">
    <name type="scientific">Aquilegia coerulea</name>
    <name type="common">Rocky mountain columbine</name>
    <dbReference type="NCBI Taxonomy" id="218851"/>
    <lineage>
        <taxon>Eukaryota</taxon>
        <taxon>Viridiplantae</taxon>
        <taxon>Streptophyta</taxon>
        <taxon>Embryophyta</taxon>
        <taxon>Tracheophyta</taxon>
        <taxon>Spermatophyta</taxon>
        <taxon>Magnoliopsida</taxon>
        <taxon>Ranunculales</taxon>
        <taxon>Ranunculaceae</taxon>
        <taxon>Thalictroideae</taxon>
        <taxon>Aquilegia</taxon>
    </lineage>
</organism>
<feature type="coiled-coil region" evidence="6">
    <location>
        <begin position="516"/>
        <end position="543"/>
    </location>
</feature>
<keyword evidence="9" id="KW-1185">Reference proteome</keyword>
<evidence type="ECO:0000256" key="2">
    <source>
        <dbReference type="ARBA" id="ARBA00023015"/>
    </source>
</evidence>
<dbReference type="GO" id="GO:0005634">
    <property type="term" value="C:nucleus"/>
    <property type="evidence" value="ECO:0007669"/>
    <property type="project" value="UniProtKB-SubCell"/>
</dbReference>
<feature type="domain" description="BHLH" evidence="7">
    <location>
        <begin position="477"/>
        <end position="526"/>
    </location>
</feature>
<dbReference type="Pfam" id="PF14215">
    <property type="entry name" value="bHLH-MYC_N"/>
    <property type="match status" value="1"/>
</dbReference>
<sequence length="673" mass="75350">MATGIQNQELIQGDHLRKQFAIAVRSIQWSYAIFWSSTKQQGVLEWTNGYYNGDIKTRKTMQPMEFNVDKLGLKRSEQLKELYECLAIGETTEQAKRPSASLSPEDLSDAEWYYLVCMSFTFAPGVGLPGRTFANNQHIWLCNAQYADSKIFSRSLLAKSASIQTIICFPWLGGVIEMGGNDLVEEDLHLLQNIKTIFLEFPKHTCCEKSISSLRNDDNDDDPVCGIDHDVIDTLVFDKFDTLINCGMQAEVQDQVFQFPIPQYTPIADFEFDQSGAKEVHTNFCEELKEDSPSEYSDGSETYQQTEDSFMMDGANGVSSQVQSWQFMDDDDFSNCVPVSMNSSDCISQTFFNPEKLISPPKKETVNNTRLLDLEDCSHTKFSSLDLSANDLHYTRTLSAILGNSNHLIAAPCSRNGNKKSSFVMWKKGSSMVPQKPLSGTSQKILKKILFEVPLLHGDCSINSTKEQGGITGLPDVEHIDVNHFLWDKKEKLNDSFLVLRSLVPSMNKLDKASVLGDTIEYLKDLERRVEELESRGRKKCTDIAERASDNYFDNETANGKKPPLSKRKACDVAEMDPELSWVSPSDGLAVDISVCIEEKEATIEMHVPWRECLLLEIMDVISNLQLDAHSVKSSTSDGILSLTLNSKFRGTGLITAEKIKSAVLEVVGSTTS</sequence>
<dbReference type="FunCoup" id="A0A2G5E0Y9">
    <property type="interactions" value="437"/>
</dbReference>
<dbReference type="InterPro" id="IPR054502">
    <property type="entry name" value="bHLH-TF_ACT-like_plant"/>
</dbReference>
<dbReference type="STRING" id="218851.A0A2G5E0Y9"/>
<dbReference type="EMBL" id="KZ305030">
    <property type="protein sequence ID" value="PIA49400.1"/>
    <property type="molecule type" value="Genomic_DNA"/>
</dbReference>
<keyword evidence="4" id="KW-0804">Transcription</keyword>
<dbReference type="InterPro" id="IPR036638">
    <property type="entry name" value="HLH_DNA-bd_sf"/>
</dbReference>
<evidence type="ECO:0000256" key="4">
    <source>
        <dbReference type="ARBA" id="ARBA00023163"/>
    </source>
</evidence>
<keyword evidence="6" id="KW-0175">Coiled coil</keyword>
<dbReference type="GO" id="GO:0046983">
    <property type="term" value="F:protein dimerization activity"/>
    <property type="evidence" value="ECO:0007669"/>
    <property type="project" value="InterPro"/>
</dbReference>
<dbReference type="SMR" id="A0A2G5E0Y9"/>
<comment type="subcellular location">
    <subcellularLocation>
        <location evidence="1">Nucleus</location>
    </subcellularLocation>
</comment>
<dbReference type="AlphaFoldDB" id="A0A2G5E0Y9"/>
<name>A0A2G5E0Y9_AQUCA</name>
<dbReference type="OrthoDB" id="690068at2759"/>
<dbReference type="InParanoid" id="A0A2G5E0Y9"/>
<accession>A0A2G5E0Y9</accession>
<evidence type="ECO:0000256" key="5">
    <source>
        <dbReference type="ARBA" id="ARBA00023242"/>
    </source>
</evidence>
<evidence type="ECO:0000259" key="7">
    <source>
        <dbReference type="PROSITE" id="PS50888"/>
    </source>
</evidence>
<dbReference type="SUPFAM" id="SSF47459">
    <property type="entry name" value="HLH, helix-loop-helix DNA-binding domain"/>
    <property type="match status" value="1"/>
</dbReference>
<reference evidence="8 9" key="1">
    <citation type="submission" date="2017-09" db="EMBL/GenBank/DDBJ databases">
        <title>WGS assembly of Aquilegia coerulea Goldsmith.</title>
        <authorList>
            <person name="Hodges S."/>
            <person name="Kramer E."/>
            <person name="Nordborg M."/>
            <person name="Tomkins J."/>
            <person name="Borevitz J."/>
            <person name="Derieg N."/>
            <person name="Yan J."/>
            <person name="Mihaltcheva S."/>
            <person name="Hayes R.D."/>
            <person name="Rokhsar D."/>
        </authorList>
    </citation>
    <scope>NUCLEOTIDE SEQUENCE [LARGE SCALE GENOMIC DNA]</scope>
    <source>
        <strain evidence="9">cv. Goldsmith</strain>
    </source>
</reference>
<dbReference type="InterPro" id="IPR011598">
    <property type="entry name" value="bHLH_dom"/>
</dbReference>
<keyword evidence="5" id="KW-0539">Nucleus</keyword>
<dbReference type="Proteomes" id="UP000230069">
    <property type="component" value="Unassembled WGS sequence"/>
</dbReference>
<dbReference type="PANTHER" id="PTHR46266">
    <property type="entry name" value="TRANSCRIPTION FACTOR TT8"/>
    <property type="match status" value="1"/>
</dbReference>
<dbReference type="PANTHER" id="PTHR46266:SF1">
    <property type="entry name" value="TRANSCRIPTION FACTOR MYC1"/>
    <property type="match status" value="1"/>
</dbReference>
<proteinExistence type="predicted"/>
<protein>
    <recommendedName>
        <fullName evidence="7">BHLH domain-containing protein</fullName>
    </recommendedName>
</protein>
<evidence type="ECO:0000256" key="3">
    <source>
        <dbReference type="ARBA" id="ARBA00023159"/>
    </source>
</evidence>
<keyword evidence="3" id="KW-0010">Activator</keyword>
<dbReference type="PROSITE" id="PS50888">
    <property type="entry name" value="BHLH"/>
    <property type="match status" value="1"/>
</dbReference>
<dbReference type="Gene3D" id="4.10.280.10">
    <property type="entry name" value="Helix-loop-helix DNA-binding domain"/>
    <property type="match status" value="1"/>
</dbReference>
<dbReference type="Pfam" id="PF22754">
    <property type="entry name" value="bHLH-TF_ACT-like_plant"/>
    <property type="match status" value="1"/>
</dbReference>
<keyword evidence="2" id="KW-0805">Transcription regulation</keyword>
<dbReference type="Pfam" id="PF00010">
    <property type="entry name" value="HLH"/>
    <property type="match status" value="1"/>
</dbReference>
<evidence type="ECO:0000256" key="1">
    <source>
        <dbReference type="ARBA" id="ARBA00004123"/>
    </source>
</evidence>
<evidence type="ECO:0000256" key="6">
    <source>
        <dbReference type="SAM" id="Coils"/>
    </source>
</evidence>
<gene>
    <name evidence="8" type="ORF">AQUCO_01300309v1</name>
</gene>
<dbReference type="InterPro" id="IPR025610">
    <property type="entry name" value="MYC/MYB_N"/>
</dbReference>
<evidence type="ECO:0000313" key="9">
    <source>
        <dbReference type="Proteomes" id="UP000230069"/>
    </source>
</evidence>